<keyword evidence="4" id="KW-0732">Signal</keyword>
<evidence type="ECO:0000256" key="4">
    <source>
        <dbReference type="SAM" id="SignalP"/>
    </source>
</evidence>
<dbReference type="RefSeq" id="WP_309827534.1">
    <property type="nucleotide sequence ID" value="NZ_JAVIZX010000001.1"/>
</dbReference>
<feature type="signal peptide" evidence="4">
    <location>
        <begin position="1"/>
        <end position="26"/>
    </location>
</feature>
<dbReference type="PANTHER" id="PTHR35333:SF3">
    <property type="entry name" value="BETA-LACTAMASE-TYPE TRANSPEPTIDASE FOLD CONTAINING PROTEIN"/>
    <property type="match status" value="1"/>
</dbReference>
<dbReference type="Gene3D" id="3.40.710.10">
    <property type="entry name" value="DD-peptidase/beta-lactamase superfamily"/>
    <property type="match status" value="1"/>
</dbReference>
<dbReference type="GO" id="GO:0008800">
    <property type="term" value="F:beta-lactamase activity"/>
    <property type="evidence" value="ECO:0007669"/>
    <property type="project" value="UniProtKB-EC"/>
</dbReference>
<organism evidence="6 7">
    <name type="scientific">Paracidovorax wautersii</name>
    <dbReference type="NCBI Taxonomy" id="1177982"/>
    <lineage>
        <taxon>Bacteria</taxon>
        <taxon>Pseudomonadati</taxon>
        <taxon>Pseudomonadota</taxon>
        <taxon>Betaproteobacteria</taxon>
        <taxon>Burkholderiales</taxon>
        <taxon>Comamonadaceae</taxon>
        <taxon>Paracidovorax</taxon>
    </lineage>
</organism>
<dbReference type="Proteomes" id="UP001267710">
    <property type="component" value="Unassembled WGS sequence"/>
</dbReference>
<comment type="caution">
    <text evidence="6">The sequence shown here is derived from an EMBL/GenBank/DDBJ whole genome shotgun (WGS) entry which is preliminary data.</text>
</comment>
<dbReference type="InterPro" id="IPR000871">
    <property type="entry name" value="Beta-lactam_class-A"/>
</dbReference>
<dbReference type="Pfam" id="PF13354">
    <property type="entry name" value="Beta-lactamase2"/>
    <property type="match status" value="1"/>
</dbReference>
<protein>
    <recommendedName>
        <fullName evidence="3">beta-lactamase</fullName>
        <ecNumber evidence="3">3.5.2.6</ecNumber>
    </recommendedName>
</protein>
<feature type="chain" id="PRO_5045291375" description="beta-lactamase" evidence="4">
    <location>
        <begin position="27"/>
        <end position="357"/>
    </location>
</feature>
<comment type="catalytic activity">
    <reaction evidence="1">
        <text>a beta-lactam + H2O = a substituted beta-amino acid</text>
        <dbReference type="Rhea" id="RHEA:20401"/>
        <dbReference type="ChEBI" id="CHEBI:15377"/>
        <dbReference type="ChEBI" id="CHEBI:35627"/>
        <dbReference type="ChEBI" id="CHEBI:140347"/>
        <dbReference type="EC" id="3.5.2.6"/>
    </reaction>
</comment>
<dbReference type="InterPro" id="IPR012338">
    <property type="entry name" value="Beta-lactam/transpept-like"/>
</dbReference>
<keyword evidence="6" id="KW-0378">Hydrolase</keyword>
<dbReference type="EC" id="3.5.2.6" evidence="3"/>
<dbReference type="SUPFAM" id="SSF56601">
    <property type="entry name" value="beta-lactamase/transpeptidase-like"/>
    <property type="match status" value="1"/>
</dbReference>
<feature type="domain" description="Beta-lactamase class A catalytic" evidence="5">
    <location>
        <begin position="52"/>
        <end position="323"/>
    </location>
</feature>
<reference evidence="6 7" key="1">
    <citation type="submission" date="2023-08" db="EMBL/GenBank/DDBJ databases">
        <title>Functional and genomic diversity of the sorghum phyllosphere microbiome.</title>
        <authorList>
            <person name="Shade A."/>
        </authorList>
    </citation>
    <scope>NUCLEOTIDE SEQUENCE [LARGE SCALE GENOMIC DNA]</scope>
    <source>
        <strain evidence="6 7">SORGH_AS_0335</strain>
    </source>
</reference>
<name>A0ABU1IA80_9BURK</name>
<sequence>MWAALAVLATALAAIFATTSPERAQAAPTPAWADALRERIDRIERDTPGELGVYVKRLDNGETFAHRADQPWYLASSAKLVVAITVLQDVEQGRPRADQSLTLQESDKVDGSGAVVWQANGTRHSVDDLLQRMLMESDNTAANMLIRTVGADRLNQNAQKLLGTGTGRLIDFTEVRRAVYSEFTPRARDLPNTALVRVAGAPMGPKRVQALARALDVDADTFHVRTMDEAYDRYYRQQFNTATLSGYGGMLERLVRGELVKPPQLQALYKDLKFDTYDAYRLEAGLPRTVRFVHKTGTQLHRACHMGVIDPQDGGRNAIVVATCAQGLDEQKEAGKAFEAVGRAITQTVLADRKNPG</sequence>
<keyword evidence="7" id="KW-1185">Reference proteome</keyword>
<proteinExistence type="inferred from homology"/>
<dbReference type="PANTHER" id="PTHR35333">
    <property type="entry name" value="BETA-LACTAMASE"/>
    <property type="match status" value="1"/>
</dbReference>
<evidence type="ECO:0000313" key="7">
    <source>
        <dbReference type="Proteomes" id="UP001267710"/>
    </source>
</evidence>
<evidence type="ECO:0000259" key="5">
    <source>
        <dbReference type="Pfam" id="PF13354"/>
    </source>
</evidence>
<accession>A0ABU1IA80</accession>
<evidence type="ECO:0000256" key="2">
    <source>
        <dbReference type="ARBA" id="ARBA00009009"/>
    </source>
</evidence>
<gene>
    <name evidence="6" type="ORF">QE399_001441</name>
</gene>
<evidence type="ECO:0000256" key="3">
    <source>
        <dbReference type="ARBA" id="ARBA00012865"/>
    </source>
</evidence>
<comment type="similarity">
    <text evidence="2">Belongs to the class-A beta-lactamase family.</text>
</comment>
<evidence type="ECO:0000313" key="6">
    <source>
        <dbReference type="EMBL" id="MDR6213752.1"/>
    </source>
</evidence>
<evidence type="ECO:0000256" key="1">
    <source>
        <dbReference type="ARBA" id="ARBA00001526"/>
    </source>
</evidence>
<dbReference type="InterPro" id="IPR045155">
    <property type="entry name" value="Beta-lactam_cat"/>
</dbReference>
<dbReference type="EMBL" id="JAVIZX010000001">
    <property type="protein sequence ID" value="MDR6213752.1"/>
    <property type="molecule type" value="Genomic_DNA"/>
</dbReference>